<reference evidence="6" key="2">
    <citation type="submission" date="2017-02" db="EMBL/GenBank/DDBJ databases">
        <title>Sunflower complete genome.</title>
        <authorList>
            <person name="Langlade N."/>
            <person name="Munos S."/>
        </authorList>
    </citation>
    <scope>NUCLEOTIDE SEQUENCE [LARGE SCALE GENOMIC DNA]</scope>
    <source>
        <tissue evidence="6">Leaves</tissue>
    </source>
</reference>
<keyword evidence="2" id="KW-0732">Signal</keyword>
<dbReference type="SUPFAM" id="SSF52743">
    <property type="entry name" value="Subtilisin-like"/>
    <property type="match status" value="1"/>
</dbReference>
<dbReference type="GO" id="GO:0006508">
    <property type="term" value="P:proteolysis"/>
    <property type="evidence" value="ECO:0007669"/>
    <property type="project" value="InterPro"/>
</dbReference>
<keyword evidence="5" id="KW-0378">Hydrolase</keyword>
<evidence type="ECO:0000256" key="2">
    <source>
        <dbReference type="ARBA" id="ARBA00022729"/>
    </source>
</evidence>
<dbReference type="Proteomes" id="UP000215914">
    <property type="component" value="Chromosome 3"/>
</dbReference>
<reference evidence="5" key="3">
    <citation type="submission" date="2020-06" db="EMBL/GenBank/DDBJ databases">
        <title>Helianthus annuus Genome sequencing and assembly Release 2.</title>
        <authorList>
            <person name="Gouzy J."/>
            <person name="Langlade N."/>
            <person name="Munos S."/>
        </authorList>
    </citation>
    <scope>NUCLEOTIDE SEQUENCE</scope>
    <source>
        <tissue evidence="5">Leaves</tissue>
    </source>
</reference>
<dbReference type="InParanoid" id="A0A251V7A6"/>
<dbReference type="Gene3D" id="3.50.30.30">
    <property type="match status" value="1"/>
</dbReference>
<feature type="domain" description="Peptidase S8/S53" evidence="4">
    <location>
        <begin position="66"/>
        <end position="199"/>
    </location>
</feature>
<name>A0A251V7A6_HELAN</name>
<protein>
    <submittedName>
        <fullName evidence="6">Putative peptidase S8, subtilisin-related protein</fullName>
    </submittedName>
    <submittedName>
        <fullName evidence="5">Tripeptidyl-peptidase II</fullName>
        <ecNumber evidence="5">3.4.14.10</ecNumber>
    </submittedName>
</protein>
<gene>
    <name evidence="6" type="ORF">HannXRQ_Chr03g0075821</name>
    <name evidence="5" type="ORF">HanXRQr2_Chr03g0105811</name>
</gene>
<dbReference type="EMBL" id="CM007892">
    <property type="protein sequence ID" value="OTG31455.1"/>
    <property type="molecule type" value="Genomic_DNA"/>
</dbReference>
<dbReference type="EC" id="3.4.14.10" evidence="5"/>
<accession>A0A251V7A6</accession>
<dbReference type="GO" id="GO:0004252">
    <property type="term" value="F:serine-type endopeptidase activity"/>
    <property type="evidence" value="ECO:0007669"/>
    <property type="project" value="InterPro"/>
</dbReference>
<dbReference type="AlphaFoldDB" id="A0A251V7A6"/>
<evidence type="ECO:0000256" key="1">
    <source>
        <dbReference type="ARBA" id="ARBA00011073"/>
    </source>
</evidence>
<proteinExistence type="inferred from homology"/>
<dbReference type="PROSITE" id="PS00137">
    <property type="entry name" value="SUBTILASE_HIS"/>
    <property type="match status" value="1"/>
</dbReference>
<dbReference type="Gramene" id="mRNA:HanXRQr2_Chr03g0105811">
    <property type="protein sequence ID" value="mRNA:HanXRQr2_Chr03g0105811"/>
    <property type="gene ID" value="HanXRQr2_Chr03g0105811"/>
</dbReference>
<evidence type="ECO:0000259" key="4">
    <source>
        <dbReference type="Pfam" id="PF00082"/>
    </source>
</evidence>
<dbReference type="PANTHER" id="PTHR10795">
    <property type="entry name" value="PROPROTEIN CONVERTASE SUBTILISIN/KEXIN"/>
    <property type="match status" value="1"/>
</dbReference>
<sequence>MIMNKSLNDAGMKRVPSRWKGICEEGEKFNKSNCNRKSIGARWYVKGYEAEFGNLDTIDGSEFLSPRDAYGHGTHISSIASGAIVKDTSFFGLARGLARGGTPSSHLAIYKVCRATGGCSSADILAAFDDSIHDGVHVISVSLGTSSPLPTYVDDPLSIDSFHVVARRIAVVSSCGNFGSYPQTVINTAPWIISVAASTIDRVFPTSIMLGNNQTFVV</sequence>
<dbReference type="Pfam" id="PF00082">
    <property type="entry name" value="Peptidase_S8"/>
    <property type="match status" value="1"/>
</dbReference>
<evidence type="ECO:0000313" key="7">
    <source>
        <dbReference type="Proteomes" id="UP000215914"/>
    </source>
</evidence>
<dbReference type="PROSITE" id="PS51892">
    <property type="entry name" value="SUBTILASE"/>
    <property type="match status" value="1"/>
</dbReference>
<evidence type="ECO:0000256" key="3">
    <source>
        <dbReference type="PROSITE-ProRule" id="PRU01240"/>
    </source>
</evidence>
<dbReference type="EMBL" id="MNCJ02000318">
    <property type="protein sequence ID" value="KAF5814028.1"/>
    <property type="molecule type" value="Genomic_DNA"/>
</dbReference>
<dbReference type="Gene3D" id="3.40.50.200">
    <property type="entry name" value="Peptidase S8/S53 domain"/>
    <property type="match status" value="1"/>
</dbReference>
<evidence type="ECO:0000313" key="5">
    <source>
        <dbReference type="EMBL" id="KAF5814028.1"/>
    </source>
</evidence>
<evidence type="ECO:0000313" key="6">
    <source>
        <dbReference type="EMBL" id="OTG31455.1"/>
    </source>
</evidence>
<dbReference type="InterPro" id="IPR000209">
    <property type="entry name" value="Peptidase_S8/S53_dom"/>
</dbReference>
<keyword evidence="7" id="KW-1185">Reference proteome</keyword>
<organism evidence="6 7">
    <name type="scientific">Helianthus annuus</name>
    <name type="common">Common sunflower</name>
    <dbReference type="NCBI Taxonomy" id="4232"/>
    <lineage>
        <taxon>Eukaryota</taxon>
        <taxon>Viridiplantae</taxon>
        <taxon>Streptophyta</taxon>
        <taxon>Embryophyta</taxon>
        <taxon>Tracheophyta</taxon>
        <taxon>Spermatophyta</taxon>
        <taxon>Magnoliopsida</taxon>
        <taxon>eudicotyledons</taxon>
        <taxon>Gunneridae</taxon>
        <taxon>Pentapetalae</taxon>
        <taxon>asterids</taxon>
        <taxon>campanulids</taxon>
        <taxon>Asterales</taxon>
        <taxon>Asteraceae</taxon>
        <taxon>Asteroideae</taxon>
        <taxon>Heliantheae alliance</taxon>
        <taxon>Heliantheae</taxon>
        <taxon>Helianthus</taxon>
    </lineage>
</organism>
<dbReference type="InterPro" id="IPR045051">
    <property type="entry name" value="SBT"/>
</dbReference>
<dbReference type="STRING" id="4232.A0A251V7A6"/>
<comment type="similarity">
    <text evidence="1 3">Belongs to the peptidase S8 family.</text>
</comment>
<dbReference type="InterPro" id="IPR036852">
    <property type="entry name" value="Peptidase_S8/S53_dom_sf"/>
</dbReference>
<reference evidence="5 7" key="1">
    <citation type="journal article" date="2017" name="Nature">
        <title>The sunflower genome provides insights into oil metabolism, flowering and Asterid evolution.</title>
        <authorList>
            <person name="Badouin H."/>
            <person name="Gouzy J."/>
            <person name="Grassa C.J."/>
            <person name="Murat F."/>
            <person name="Staton S.E."/>
            <person name="Cottret L."/>
            <person name="Lelandais-Briere C."/>
            <person name="Owens G.L."/>
            <person name="Carrere S."/>
            <person name="Mayjonade B."/>
            <person name="Legrand L."/>
            <person name="Gill N."/>
            <person name="Kane N.C."/>
            <person name="Bowers J.E."/>
            <person name="Hubner S."/>
            <person name="Bellec A."/>
            <person name="Berard A."/>
            <person name="Berges H."/>
            <person name="Blanchet N."/>
            <person name="Boniface M.C."/>
            <person name="Brunel D."/>
            <person name="Catrice O."/>
            <person name="Chaidir N."/>
            <person name="Claudel C."/>
            <person name="Donnadieu C."/>
            <person name="Faraut T."/>
            <person name="Fievet G."/>
            <person name="Helmstetter N."/>
            <person name="King M."/>
            <person name="Knapp S.J."/>
            <person name="Lai Z."/>
            <person name="Le Paslier M.C."/>
            <person name="Lippi Y."/>
            <person name="Lorenzon L."/>
            <person name="Mandel J.R."/>
            <person name="Marage G."/>
            <person name="Marchand G."/>
            <person name="Marquand E."/>
            <person name="Bret-Mestries E."/>
            <person name="Morien E."/>
            <person name="Nambeesan S."/>
            <person name="Nguyen T."/>
            <person name="Pegot-Espagnet P."/>
            <person name="Pouilly N."/>
            <person name="Raftis F."/>
            <person name="Sallet E."/>
            <person name="Schiex T."/>
            <person name="Thomas J."/>
            <person name="Vandecasteele C."/>
            <person name="Vares D."/>
            <person name="Vear F."/>
            <person name="Vautrin S."/>
            <person name="Crespi M."/>
            <person name="Mangin B."/>
            <person name="Burke J.M."/>
            <person name="Salse J."/>
            <person name="Munos S."/>
            <person name="Vincourt P."/>
            <person name="Rieseberg L.H."/>
            <person name="Langlade N.B."/>
        </authorList>
    </citation>
    <scope>NUCLEOTIDE SEQUENCE [LARGE SCALE GENOMIC DNA]</scope>
    <source>
        <strain evidence="7">cv. SF193</strain>
        <tissue evidence="5">Leaves</tissue>
    </source>
</reference>
<comment type="caution">
    <text evidence="3">Lacks conserved residue(s) required for the propagation of feature annotation.</text>
</comment>
<dbReference type="GO" id="GO:0008240">
    <property type="term" value="F:tripeptidyl-peptidase activity"/>
    <property type="evidence" value="ECO:0007669"/>
    <property type="project" value="UniProtKB-EC"/>
</dbReference>
<dbReference type="InterPro" id="IPR022398">
    <property type="entry name" value="Peptidase_S8_His-AS"/>
</dbReference>
<dbReference type="OMA" id="KGACANE"/>